<proteinExistence type="predicted"/>
<feature type="transmembrane region" description="Helical" evidence="5">
    <location>
        <begin position="66"/>
        <end position="83"/>
    </location>
</feature>
<keyword evidence="2 5" id="KW-0812">Transmembrane</keyword>
<evidence type="ECO:0000313" key="8">
    <source>
        <dbReference type="Proteomes" id="UP000219050"/>
    </source>
</evidence>
<dbReference type="RefSeq" id="WP_097372845.1">
    <property type="nucleotide sequence ID" value="NZ_CP021404.1"/>
</dbReference>
<evidence type="ECO:0000256" key="1">
    <source>
        <dbReference type="ARBA" id="ARBA00004141"/>
    </source>
</evidence>
<accession>A0A291LXM5</accession>
<sequence length="384" mass="38173">MARAPTAALVAIGLFWGSLAGYMPEIKARTGLSDVALGATLLMSSLGAVVATALAPRMTRLLGHRLLPTYGIALALVFMPLSLAQGPLALGGAMLLAGLLVTGLDIGANLRISALESDSAAPLMNLCHACYSLTFAAVALAIAGLRAVEVPVTVTLPALALIALGLALSAMRGGRMPAPVPEPAASVQGATRVALWPLILPGGAILFCAFIGENGIEAWSALHLERTLGAAAGAGALGPFMMGLVMGLGRLGGQAVAARLGAARLITVSAAVAVLGLLMLAAGQNGAVALAGIALGAAGLAVLLPTGSSLIGRLGAARAGERGRTLGVSRAWMFGMLGFFAGPTMMGALSEAAGLRMAFAVLALVVGLILPALVLLLRAGRHGA</sequence>
<evidence type="ECO:0000256" key="3">
    <source>
        <dbReference type="ARBA" id="ARBA00022989"/>
    </source>
</evidence>
<feature type="transmembrane region" description="Helical" evidence="5">
    <location>
        <begin position="193"/>
        <end position="212"/>
    </location>
</feature>
<feature type="transmembrane region" description="Helical" evidence="5">
    <location>
        <begin position="355"/>
        <end position="377"/>
    </location>
</feature>
<dbReference type="AlphaFoldDB" id="A0A291LXM5"/>
<evidence type="ECO:0000313" key="7">
    <source>
        <dbReference type="EMBL" id="ATI41387.1"/>
    </source>
</evidence>
<dbReference type="PANTHER" id="PTHR23514:SF13">
    <property type="entry name" value="INNER MEMBRANE PROTEIN YBJJ"/>
    <property type="match status" value="1"/>
</dbReference>
<keyword evidence="8" id="KW-1185">Reference proteome</keyword>
<feature type="transmembrane region" description="Helical" evidence="5">
    <location>
        <begin position="227"/>
        <end position="249"/>
    </location>
</feature>
<feature type="domain" description="Major facilitator superfamily (MFS) profile" evidence="6">
    <location>
        <begin position="158"/>
        <end position="384"/>
    </location>
</feature>
<keyword evidence="3 5" id="KW-1133">Transmembrane helix</keyword>
<keyword evidence="4 5" id="KW-0472">Membrane</keyword>
<dbReference type="Proteomes" id="UP000219050">
    <property type="component" value="Chromosome"/>
</dbReference>
<dbReference type="PROSITE" id="PS50850">
    <property type="entry name" value="MFS"/>
    <property type="match status" value="1"/>
</dbReference>
<dbReference type="InterPro" id="IPR051788">
    <property type="entry name" value="MFS_Transporter"/>
</dbReference>
<protein>
    <recommendedName>
        <fullName evidence="6">Major facilitator superfamily (MFS) profile domain-containing protein</fullName>
    </recommendedName>
</protein>
<dbReference type="InterPro" id="IPR036259">
    <property type="entry name" value="MFS_trans_sf"/>
</dbReference>
<gene>
    <name evidence="7" type="ORF">CBW24_04820</name>
</gene>
<feature type="transmembrane region" description="Helical" evidence="5">
    <location>
        <begin position="89"/>
        <end position="108"/>
    </location>
</feature>
<dbReference type="GO" id="GO:0022857">
    <property type="term" value="F:transmembrane transporter activity"/>
    <property type="evidence" value="ECO:0007669"/>
    <property type="project" value="InterPro"/>
</dbReference>
<evidence type="ECO:0000259" key="6">
    <source>
        <dbReference type="PROSITE" id="PS50850"/>
    </source>
</evidence>
<dbReference type="GO" id="GO:0016020">
    <property type="term" value="C:membrane"/>
    <property type="evidence" value="ECO:0007669"/>
    <property type="project" value="UniProtKB-SubCell"/>
</dbReference>
<evidence type="ECO:0000256" key="5">
    <source>
        <dbReference type="SAM" id="Phobius"/>
    </source>
</evidence>
<dbReference type="PANTHER" id="PTHR23514">
    <property type="entry name" value="BYPASS OF STOP CODON PROTEIN 6"/>
    <property type="match status" value="1"/>
</dbReference>
<organism evidence="7 8">
    <name type="scientific">Pacificitalea manganoxidans</name>
    <dbReference type="NCBI Taxonomy" id="1411902"/>
    <lineage>
        <taxon>Bacteria</taxon>
        <taxon>Pseudomonadati</taxon>
        <taxon>Pseudomonadota</taxon>
        <taxon>Alphaproteobacteria</taxon>
        <taxon>Rhodobacterales</taxon>
        <taxon>Paracoccaceae</taxon>
        <taxon>Pacificitalea</taxon>
    </lineage>
</organism>
<evidence type="ECO:0000256" key="4">
    <source>
        <dbReference type="ARBA" id="ARBA00023136"/>
    </source>
</evidence>
<feature type="transmembrane region" description="Helical" evidence="5">
    <location>
        <begin position="129"/>
        <end position="148"/>
    </location>
</feature>
<name>A0A291LXM5_9RHOB</name>
<feature type="transmembrane region" description="Helical" evidence="5">
    <location>
        <begin position="288"/>
        <end position="311"/>
    </location>
</feature>
<feature type="transmembrane region" description="Helical" evidence="5">
    <location>
        <begin position="331"/>
        <end position="349"/>
    </location>
</feature>
<dbReference type="SUPFAM" id="SSF103473">
    <property type="entry name" value="MFS general substrate transporter"/>
    <property type="match status" value="1"/>
</dbReference>
<dbReference type="OrthoDB" id="5526080at2"/>
<dbReference type="EMBL" id="CP021404">
    <property type="protein sequence ID" value="ATI41387.1"/>
    <property type="molecule type" value="Genomic_DNA"/>
</dbReference>
<reference evidence="7 8" key="1">
    <citation type="submission" date="2017-05" db="EMBL/GenBank/DDBJ databases">
        <title>Comparative genomic and metabolic analysis of manganese-oxidizing mechanisms in Celeribater manganoxidans DY25T: its adaption to the environment of polymetallic nodule.</title>
        <authorList>
            <person name="Wang X."/>
        </authorList>
    </citation>
    <scope>NUCLEOTIDE SEQUENCE [LARGE SCALE GENOMIC DNA]</scope>
    <source>
        <strain evidence="7 8">DY25</strain>
    </source>
</reference>
<feature type="transmembrane region" description="Helical" evidence="5">
    <location>
        <begin position="36"/>
        <end position="54"/>
    </location>
</feature>
<feature type="transmembrane region" description="Helical" evidence="5">
    <location>
        <begin position="154"/>
        <end position="172"/>
    </location>
</feature>
<dbReference type="KEGG" id="cmag:CBW24_04820"/>
<comment type="subcellular location">
    <subcellularLocation>
        <location evidence="1">Membrane</location>
        <topology evidence="1">Multi-pass membrane protein</topology>
    </subcellularLocation>
</comment>
<feature type="transmembrane region" description="Helical" evidence="5">
    <location>
        <begin position="261"/>
        <end position="282"/>
    </location>
</feature>
<dbReference type="InterPro" id="IPR020846">
    <property type="entry name" value="MFS_dom"/>
</dbReference>
<dbReference type="Gene3D" id="1.20.1250.20">
    <property type="entry name" value="MFS general substrate transporter like domains"/>
    <property type="match status" value="1"/>
</dbReference>
<evidence type="ECO:0000256" key="2">
    <source>
        <dbReference type="ARBA" id="ARBA00022692"/>
    </source>
</evidence>